<keyword evidence="5 9" id="KW-0064">Aspartyl protease</keyword>
<sequence length="155" mass="17684">MYRYYLIAIVLIALDQFTKYLVVKNMELYEQIPVIEGFFYLTSHRNSGAAWGILEGRMGFFYLITVIVIAGVLYYLHKYGKQNKLFAVALGFILGGAIGNFIDRLLHQEVVDFFDFIIFGYDFPIFNIADSALTIGVILVIIATFLDEKQQKGKA</sequence>
<feature type="active site" evidence="9">
    <location>
        <position position="130"/>
    </location>
</feature>
<dbReference type="InterPro" id="IPR001872">
    <property type="entry name" value="Peptidase_A8"/>
</dbReference>
<dbReference type="HAMAP" id="MF_00161">
    <property type="entry name" value="LspA"/>
    <property type="match status" value="1"/>
</dbReference>
<accession>A0A916S549</accession>
<protein>
    <recommendedName>
        <fullName evidence="9">Lipoprotein signal peptidase</fullName>
        <ecNumber evidence="9">3.4.23.36</ecNumber>
    </recommendedName>
    <alternativeName>
        <fullName evidence="9">Prolipoprotein signal peptidase</fullName>
    </alternativeName>
    <alternativeName>
        <fullName evidence="9">Signal peptidase II</fullName>
        <shortName evidence="9">SPase II</shortName>
    </alternativeName>
</protein>
<dbReference type="PANTHER" id="PTHR33695:SF1">
    <property type="entry name" value="LIPOPROTEIN SIGNAL PEPTIDASE"/>
    <property type="match status" value="1"/>
</dbReference>
<dbReference type="Proteomes" id="UP000613512">
    <property type="component" value="Unassembled WGS sequence"/>
</dbReference>
<feature type="transmembrane region" description="Helical" evidence="9">
    <location>
        <begin position="85"/>
        <end position="103"/>
    </location>
</feature>
<evidence type="ECO:0000256" key="7">
    <source>
        <dbReference type="ARBA" id="ARBA00022989"/>
    </source>
</evidence>
<organism evidence="12 13">
    <name type="scientific">Ornithinibacillus halotolerans</name>
    <dbReference type="NCBI Taxonomy" id="1274357"/>
    <lineage>
        <taxon>Bacteria</taxon>
        <taxon>Bacillati</taxon>
        <taxon>Bacillota</taxon>
        <taxon>Bacilli</taxon>
        <taxon>Bacillales</taxon>
        <taxon>Bacillaceae</taxon>
        <taxon>Ornithinibacillus</taxon>
    </lineage>
</organism>
<reference evidence="12" key="2">
    <citation type="submission" date="2020-09" db="EMBL/GenBank/DDBJ databases">
        <authorList>
            <person name="Sun Q."/>
            <person name="Zhou Y."/>
        </authorList>
    </citation>
    <scope>NUCLEOTIDE SEQUENCE</scope>
    <source>
        <strain evidence="12">CGMCC 1.12408</strain>
    </source>
</reference>
<keyword evidence="4 9" id="KW-0812">Transmembrane</keyword>
<feature type="transmembrane region" description="Helical" evidence="9">
    <location>
        <begin position="59"/>
        <end position="76"/>
    </location>
</feature>
<evidence type="ECO:0000313" key="12">
    <source>
        <dbReference type="EMBL" id="GGA84052.1"/>
    </source>
</evidence>
<evidence type="ECO:0000256" key="6">
    <source>
        <dbReference type="ARBA" id="ARBA00022801"/>
    </source>
</evidence>
<evidence type="ECO:0000256" key="8">
    <source>
        <dbReference type="ARBA" id="ARBA00023136"/>
    </source>
</evidence>
<comment type="function">
    <text evidence="9 10">This protein specifically catalyzes the removal of signal peptides from prolipoproteins.</text>
</comment>
<dbReference type="GO" id="GO:0005886">
    <property type="term" value="C:plasma membrane"/>
    <property type="evidence" value="ECO:0007669"/>
    <property type="project" value="UniProtKB-SubCell"/>
</dbReference>
<evidence type="ECO:0000256" key="10">
    <source>
        <dbReference type="RuleBase" id="RU000594"/>
    </source>
</evidence>
<keyword evidence="3 9" id="KW-0645">Protease</keyword>
<dbReference type="AlphaFoldDB" id="A0A916S549"/>
<keyword evidence="13" id="KW-1185">Reference proteome</keyword>
<dbReference type="Pfam" id="PF01252">
    <property type="entry name" value="Peptidase_A8"/>
    <property type="match status" value="1"/>
</dbReference>
<comment type="catalytic activity">
    <reaction evidence="9 10">
        <text>Release of signal peptides from bacterial membrane prolipoproteins. Hydrolyzes -Xaa-Yaa-Zaa-|-(S,diacylglyceryl)Cys-, in which Xaa is hydrophobic (preferably Leu), and Yaa (Ala or Ser) and Zaa (Gly or Ala) have small, neutral side chains.</text>
        <dbReference type="EC" id="3.4.23.36"/>
    </reaction>
</comment>
<evidence type="ECO:0000256" key="5">
    <source>
        <dbReference type="ARBA" id="ARBA00022750"/>
    </source>
</evidence>
<keyword evidence="7 9" id="KW-1133">Transmembrane helix</keyword>
<dbReference type="PROSITE" id="PS00855">
    <property type="entry name" value="SPASE_II"/>
    <property type="match status" value="1"/>
</dbReference>
<dbReference type="RefSeq" id="WP_188385389.1">
    <property type="nucleotide sequence ID" value="NZ_BMEY01000016.1"/>
</dbReference>
<feature type="active site" evidence="9">
    <location>
        <position position="112"/>
    </location>
</feature>
<dbReference type="GO" id="GO:0004190">
    <property type="term" value="F:aspartic-type endopeptidase activity"/>
    <property type="evidence" value="ECO:0007669"/>
    <property type="project" value="UniProtKB-UniRule"/>
</dbReference>
<proteinExistence type="inferred from homology"/>
<keyword evidence="6 9" id="KW-0378">Hydrolase</keyword>
<dbReference type="PRINTS" id="PR00781">
    <property type="entry name" value="LIPOSIGPTASE"/>
</dbReference>
<comment type="pathway">
    <text evidence="9">Protein modification; lipoprotein biosynthesis (signal peptide cleavage).</text>
</comment>
<evidence type="ECO:0000256" key="11">
    <source>
        <dbReference type="RuleBase" id="RU004181"/>
    </source>
</evidence>
<evidence type="ECO:0000256" key="9">
    <source>
        <dbReference type="HAMAP-Rule" id="MF_00161"/>
    </source>
</evidence>
<evidence type="ECO:0000256" key="1">
    <source>
        <dbReference type="ARBA" id="ARBA00006139"/>
    </source>
</evidence>
<evidence type="ECO:0000256" key="3">
    <source>
        <dbReference type="ARBA" id="ARBA00022670"/>
    </source>
</evidence>
<feature type="transmembrane region" description="Helical" evidence="9">
    <location>
        <begin position="123"/>
        <end position="146"/>
    </location>
</feature>
<reference evidence="12" key="1">
    <citation type="journal article" date="2014" name="Int. J. Syst. Evol. Microbiol.">
        <title>Complete genome sequence of Corynebacterium casei LMG S-19264T (=DSM 44701T), isolated from a smear-ripened cheese.</title>
        <authorList>
            <consortium name="US DOE Joint Genome Institute (JGI-PGF)"/>
            <person name="Walter F."/>
            <person name="Albersmeier A."/>
            <person name="Kalinowski J."/>
            <person name="Ruckert C."/>
        </authorList>
    </citation>
    <scope>NUCLEOTIDE SEQUENCE</scope>
    <source>
        <strain evidence="12">CGMCC 1.12408</strain>
    </source>
</reference>
<gene>
    <name evidence="9 12" type="primary">lspA</name>
    <name evidence="12" type="ORF">GCM10008025_28970</name>
</gene>
<dbReference type="NCBIfam" id="TIGR00077">
    <property type="entry name" value="lspA"/>
    <property type="match status" value="1"/>
</dbReference>
<dbReference type="GO" id="GO:0006508">
    <property type="term" value="P:proteolysis"/>
    <property type="evidence" value="ECO:0007669"/>
    <property type="project" value="UniProtKB-KW"/>
</dbReference>
<evidence type="ECO:0000256" key="2">
    <source>
        <dbReference type="ARBA" id="ARBA00022475"/>
    </source>
</evidence>
<evidence type="ECO:0000313" key="13">
    <source>
        <dbReference type="Proteomes" id="UP000613512"/>
    </source>
</evidence>
<dbReference type="PANTHER" id="PTHR33695">
    <property type="entry name" value="LIPOPROTEIN SIGNAL PEPTIDASE"/>
    <property type="match status" value="1"/>
</dbReference>
<comment type="caution">
    <text evidence="12">The sequence shown here is derived from an EMBL/GenBank/DDBJ whole genome shotgun (WGS) entry which is preliminary data.</text>
</comment>
<comment type="subcellular location">
    <subcellularLocation>
        <location evidence="9">Cell membrane</location>
        <topology evidence="9">Multi-pass membrane protein</topology>
    </subcellularLocation>
</comment>
<comment type="similarity">
    <text evidence="1 9 11">Belongs to the peptidase A8 family.</text>
</comment>
<dbReference type="EMBL" id="BMEY01000016">
    <property type="protein sequence ID" value="GGA84052.1"/>
    <property type="molecule type" value="Genomic_DNA"/>
</dbReference>
<keyword evidence="8 9" id="KW-0472">Membrane</keyword>
<comment type="caution">
    <text evidence="9">Lacks conserved residue(s) required for the propagation of feature annotation.</text>
</comment>
<keyword evidence="12" id="KW-0449">Lipoprotein</keyword>
<name>A0A916S549_9BACI</name>
<keyword evidence="2 9" id="KW-1003">Cell membrane</keyword>
<dbReference type="EC" id="3.4.23.36" evidence="9"/>
<evidence type="ECO:0000256" key="4">
    <source>
        <dbReference type="ARBA" id="ARBA00022692"/>
    </source>
</evidence>